<dbReference type="Pfam" id="PF13610">
    <property type="entry name" value="DDE_Tnp_IS240"/>
    <property type="match status" value="1"/>
</dbReference>
<keyword evidence="4" id="KW-1185">Reference proteome</keyword>
<gene>
    <name evidence="3" type="ORF">AZOBR_p340083</name>
</gene>
<evidence type="ECO:0000259" key="2">
    <source>
        <dbReference type="Pfam" id="PF13610"/>
    </source>
</evidence>
<name>A0A9P1JZT5_9PROT</name>
<protein>
    <submittedName>
        <fullName evidence="3">Transposase</fullName>
    </submittedName>
</protein>
<accession>A0A9P1JZT5</accession>
<dbReference type="PANTHER" id="PTHR35528:SF3">
    <property type="entry name" value="BLL1675 PROTEIN"/>
    <property type="match status" value="1"/>
</dbReference>
<dbReference type="KEGG" id="abs:AZOBR_p340083"/>
<dbReference type="AlphaFoldDB" id="A0A9P1JZT5"/>
<feature type="region of interest" description="Disordered" evidence="1">
    <location>
        <begin position="113"/>
        <end position="145"/>
    </location>
</feature>
<organism evidence="3 4">
    <name type="scientific">Azospirillum baldaniorum</name>
    <dbReference type="NCBI Taxonomy" id="1064539"/>
    <lineage>
        <taxon>Bacteria</taxon>
        <taxon>Pseudomonadati</taxon>
        <taxon>Pseudomonadota</taxon>
        <taxon>Alphaproteobacteria</taxon>
        <taxon>Rhodospirillales</taxon>
        <taxon>Azospirillaceae</taxon>
        <taxon>Azospirillum</taxon>
    </lineage>
</organism>
<evidence type="ECO:0000256" key="1">
    <source>
        <dbReference type="SAM" id="MobiDB-lite"/>
    </source>
</evidence>
<dbReference type="InterPro" id="IPR052183">
    <property type="entry name" value="IS_Transposase"/>
</dbReference>
<feature type="compositionally biased region" description="Basic and acidic residues" evidence="1">
    <location>
        <begin position="113"/>
        <end position="126"/>
    </location>
</feature>
<feature type="domain" description="DDE" evidence="2">
    <location>
        <begin position="47"/>
        <end position="100"/>
    </location>
</feature>
<proteinExistence type="predicted"/>
<dbReference type="RefSeq" id="WP_014199357.1">
    <property type="nucleotide sequence ID" value="NZ_CP022255.1"/>
</dbReference>
<dbReference type="EMBL" id="HE577330">
    <property type="protein sequence ID" value="CCD02845.1"/>
    <property type="molecule type" value="Genomic_DNA"/>
</dbReference>
<geneLocation type="plasmid" evidence="3 4">
    <name>AZOBR_p3</name>
</geneLocation>
<sequence>MSLREVEVIPAARGIEVSYDAIREWGLRFGRAFATTLKRRRSQPGDKWLLDEVFIRIRGKQHCLWRAIDRNGVVLDVLVLSRRNKKAAKRLFPQASERLALRRVCHRDGQAEVIRGSKEGSEDRRRTPTKPISEQRLRSLASADPAARTAHERFKSAKHAQRFPSTHSPVHNHFQLRRHLISAPEYRAARVRALTIWREVTGLALNRLNHPERSLFRSSVRQPTVRLTVPRRHITHGVAVVEVAEQLNAGLRHAAPPTAMR</sequence>
<keyword evidence="3" id="KW-0614">Plasmid</keyword>
<dbReference type="Proteomes" id="UP000007319">
    <property type="component" value="Plasmid AZOBR_p3"/>
</dbReference>
<evidence type="ECO:0000313" key="4">
    <source>
        <dbReference type="Proteomes" id="UP000007319"/>
    </source>
</evidence>
<dbReference type="PANTHER" id="PTHR35528">
    <property type="entry name" value="BLL1675 PROTEIN"/>
    <property type="match status" value="1"/>
</dbReference>
<evidence type="ECO:0000313" key="3">
    <source>
        <dbReference type="EMBL" id="CCD02845.1"/>
    </source>
</evidence>
<reference evidence="3 4" key="1">
    <citation type="journal article" date="2011" name="PLoS Genet.">
        <title>Azospirillum genomes reveal transition of bacteria from aquatic to terrestrial environments.</title>
        <authorList>
            <person name="Wisniewski-Dye F."/>
            <person name="Borziak K."/>
            <person name="Khalsa-Moyers G."/>
            <person name="Alexandre G."/>
            <person name="Sukharnikov L.O."/>
            <person name="Wuichet K."/>
            <person name="Hurst G.B."/>
            <person name="McDonald W.H."/>
            <person name="Robertson J.S."/>
            <person name="Barbe V."/>
            <person name="Calteau A."/>
            <person name="Rouy Z."/>
            <person name="Mangenot S."/>
            <person name="Prigent-Combaret C."/>
            <person name="Normand P."/>
            <person name="Boyer M."/>
            <person name="Siguier P."/>
            <person name="Dessaux Y."/>
            <person name="Elmerich C."/>
            <person name="Condemine G."/>
            <person name="Krishnen G."/>
            <person name="Kennedy I."/>
            <person name="Paterson A.H."/>
            <person name="Gonzalez V."/>
            <person name="Mavingui P."/>
            <person name="Zhulin I.B."/>
        </authorList>
    </citation>
    <scope>NUCLEOTIDE SEQUENCE [LARGE SCALE GENOMIC DNA]</scope>
    <source>
        <strain evidence="3 4">Sp245</strain>
    </source>
</reference>
<dbReference type="InterPro" id="IPR032874">
    <property type="entry name" value="DDE_dom"/>
</dbReference>